<sequence>MIKNFLRLSLKGIRHRRLRSWLTILGVVIGIMLVVVILSISSGVRSVVSGTLQMFASDLITVVPGEETNPFIAFYGGQKFKESDVYDLEKISGIDFVVPMNINTFTAEFKGEQKTVMVHGAPFVTFAKAYETSEGFTIASGNWPASDETNEIVLGHNLATELFKQDIKLNDEIILKSKKMRVIGILQDSGEQIADNVLHVSDVKFRELTGAGLTASVIKVKLLPKANIDLVSRQIEHELSKQQEVRDFSVISPQKADQVVGNVLNIVELSLVVIGLISLIVGSVNIMNTMYTSVVERTKQIGIMKAVGASSDSILSLFLIESGLIGLVGGVLGVIFGVGLAYVMGSIAARYGVVGLFSFSSLDYFGLFIILIVTFIVGVLSGVLPARQAAKLEPATALRK</sequence>
<keyword evidence="3 7" id="KW-0812">Transmembrane</keyword>
<keyword evidence="2" id="KW-1003">Cell membrane</keyword>
<feature type="transmembrane region" description="Helical" evidence="7">
    <location>
        <begin position="364"/>
        <end position="384"/>
    </location>
</feature>
<evidence type="ECO:0000256" key="5">
    <source>
        <dbReference type="ARBA" id="ARBA00023136"/>
    </source>
</evidence>
<dbReference type="Proteomes" id="UP000230935">
    <property type="component" value="Unassembled WGS sequence"/>
</dbReference>
<reference evidence="11" key="1">
    <citation type="submission" date="2017-09" db="EMBL/GenBank/DDBJ databases">
        <title>Depth-based differentiation of microbial function through sediment-hosted aquifers and enrichment of novel symbionts in the deep terrestrial subsurface.</title>
        <authorList>
            <person name="Probst A.J."/>
            <person name="Ladd B."/>
            <person name="Jarett J.K."/>
            <person name="Geller-Mcgrath D.E."/>
            <person name="Sieber C.M.K."/>
            <person name="Emerson J.B."/>
            <person name="Anantharaman K."/>
            <person name="Thomas B.C."/>
            <person name="Malmstrom R."/>
            <person name="Stieglmeier M."/>
            <person name="Klingl A."/>
            <person name="Woyke T."/>
            <person name="Ryan C.M."/>
            <person name="Banfield J.F."/>
        </authorList>
    </citation>
    <scope>NUCLEOTIDE SEQUENCE [LARGE SCALE GENOMIC DNA]</scope>
</reference>
<evidence type="ECO:0000256" key="6">
    <source>
        <dbReference type="ARBA" id="ARBA00038076"/>
    </source>
</evidence>
<comment type="similarity">
    <text evidence="6">Belongs to the ABC-4 integral membrane protein family.</text>
</comment>
<feature type="domain" description="ABC3 transporter permease C-terminal" evidence="8">
    <location>
        <begin position="273"/>
        <end position="394"/>
    </location>
</feature>
<evidence type="ECO:0000256" key="2">
    <source>
        <dbReference type="ARBA" id="ARBA00022475"/>
    </source>
</evidence>
<dbReference type="PANTHER" id="PTHR30572:SF4">
    <property type="entry name" value="ABC TRANSPORTER PERMEASE YTRF"/>
    <property type="match status" value="1"/>
</dbReference>
<evidence type="ECO:0000256" key="1">
    <source>
        <dbReference type="ARBA" id="ARBA00004651"/>
    </source>
</evidence>
<proteinExistence type="inferred from homology"/>
<feature type="transmembrane region" description="Helical" evidence="7">
    <location>
        <begin position="315"/>
        <end position="344"/>
    </location>
</feature>
<dbReference type="GO" id="GO:0022857">
    <property type="term" value="F:transmembrane transporter activity"/>
    <property type="evidence" value="ECO:0007669"/>
    <property type="project" value="TreeGrafter"/>
</dbReference>
<dbReference type="InterPro" id="IPR050250">
    <property type="entry name" value="Macrolide_Exporter_MacB"/>
</dbReference>
<evidence type="ECO:0008006" key="12">
    <source>
        <dbReference type="Google" id="ProtNLM"/>
    </source>
</evidence>
<evidence type="ECO:0000259" key="9">
    <source>
        <dbReference type="Pfam" id="PF12704"/>
    </source>
</evidence>
<evidence type="ECO:0000313" key="11">
    <source>
        <dbReference type="Proteomes" id="UP000230935"/>
    </source>
</evidence>
<dbReference type="Pfam" id="PF02687">
    <property type="entry name" value="FtsX"/>
    <property type="match status" value="1"/>
</dbReference>
<evidence type="ECO:0000313" key="10">
    <source>
        <dbReference type="EMBL" id="PIS04689.1"/>
    </source>
</evidence>
<comment type="caution">
    <text evidence="10">The sequence shown here is derived from an EMBL/GenBank/DDBJ whole genome shotgun (WGS) entry which is preliminary data.</text>
</comment>
<dbReference type="Pfam" id="PF12704">
    <property type="entry name" value="MacB_PCD"/>
    <property type="match status" value="1"/>
</dbReference>
<evidence type="ECO:0000259" key="8">
    <source>
        <dbReference type="Pfam" id="PF02687"/>
    </source>
</evidence>
<keyword evidence="5 7" id="KW-0472">Membrane</keyword>
<dbReference type="PANTHER" id="PTHR30572">
    <property type="entry name" value="MEMBRANE COMPONENT OF TRANSPORTER-RELATED"/>
    <property type="match status" value="1"/>
</dbReference>
<protein>
    <recommendedName>
        <fullName evidence="12">ABC transporter permease</fullName>
    </recommendedName>
</protein>
<dbReference type="InterPro" id="IPR025857">
    <property type="entry name" value="MacB_PCD"/>
</dbReference>
<dbReference type="GO" id="GO:0005886">
    <property type="term" value="C:plasma membrane"/>
    <property type="evidence" value="ECO:0007669"/>
    <property type="project" value="UniProtKB-SubCell"/>
</dbReference>
<accession>A0A2H0W011</accession>
<name>A0A2H0W011_9BACT</name>
<feature type="transmembrane region" description="Helical" evidence="7">
    <location>
        <begin position="21"/>
        <end position="44"/>
    </location>
</feature>
<dbReference type="EMBL" id="PEZZ01000042">
    <property type="protein sequence ID" value="PIS04689.1"/>
    <property type="molecule type" value="Genomic_DNA"/>
</dbReference>
<feature type="transmembrane region" description="Helical" evidence="7">
    <location>
        <begin position="269"/>
        <end position="294"/>
    </location>
</feature>
<evidence type="ECO:0000256" key="7">
    <source>
        <dbReference type="SAM" id="Phobius"/>
    </source>
</evidence>
<keyword evidence="4 7" id="KW-1133">Transmembrane helix</keyword>
<comment type="subcellular location">
    <subcellularLocation>
        <location evidence="1">Cell membrane</location>
        <topology evidence="1">Multi-pass membrane protein</topology>
    </subcellularLocation>
</comment>
<evidence type="ECO:0000256" key="4">
    <source>
        <dbReference type="ARBA" id="ARBA00022989"/>
    </source>
</evidence>
<gene>
    <name evidence="10" type="ORF">COT81_05205</name>
</gene>
<evidence type="ECO:0000256" key="3">
    <source>
        <dbReference type="ARBA" id="ARBA00022692"/>
    </source>
</evidence>
<feature type="domain" description="MacB-like periplasmic core" evidence="9">
    <location>
        <begin position="20"/>
        <end position="237"/>
    </location>
</feature>
<organism evidence="10 11">
    <name type="scientific">Candidatus Buchananbacteria bacterium CG10_big_fil_rev_8_21_14_0_10_42_9</name>
    <dbReference type="NCBI Taxonomy" id="1974526"/>
    <lineage>
        <taxon>Bacteria</taxon>
        <taxon>Candidatus Buchananiibacteriota</taxon>
    </lineage>
</organism>
<dbReference type="AlphaFoldDB" id="A0A2H0W011"/>
<dbReference type="InterPro" id="IPR003838">
    <property type="entry name" value="ABC3_permease_C"/>
</dbReference>